<name>A0A8T4GG25_9EURY</name>
<proteinExistence type="predicted"/>
<gene>
    <name evidence="1" type="ORF">J2751_002130</name>
</gene>
<evidence type="ECO:0000313" key="1">
    <source>
        <dbReference type="EMBL" id="MBP1923093.1"/>
    </source>
</evidence>
<sequence>MKRREYLGCVSIMSVTMLSGCSGLDAEESGTVRAPDDALHNIDVEQGQTIRVEIDNREGFATDVILEDPGGNDVFNEIVETEGSFTHTAEQSGVFRVIIFPDGTASYEIYIED</sequence>
<dbReference type="Gene3D" id="2.60.120.380">
    <property type="match status" value="1"/>
</dbReference>
<dbReference type="OrthoDB" id="386135at2157"/>
<evidence type="ECO:0000313" key="2">
    <source>
        <dbReference type="Proteomes" id="UP000823588"/>
    </source>
</evidence>
<protein>
    <submittedName>
        <fullName evidence="1">Uncharacterized protein</fullName>
    </submittedName>
</protein>
<dbReference type="AlphaFoldDB" id="A0A8T4GG25"/>
<dbReference type="Proteomes" id="UP000823588">
    <property type="component" value="Unassembled WGS sequence"/>
</dbReference>
<dbReference type="PROSITE" id="PS51257">
    <property type="entry name" value="PROKAR_LIPOPROTEIN"/>
    <property type="match status" value="1"/>
</dbReference>
<reference evidence="1" key="1">
    <citation type="submission" date="2021-03" db="EMBL/GenBank/DDBJ databases">
        <title>Genomic Encyclopedia of Type Strains, Phase IV (KMG-IV): sequencing the most valuable type-strain genomes for metagenomic binning, comparative biology and taxonomic classification.</title>
        <authorList>
            <person name="Goeker M."/>
        </authorList>
    </citation>
    <scope>NUCLEOTIDE SEQUENCE</scope>
    <source>
        <strain evidence="1">DSM 23564</strain>
    </source>
</reference>
<accession>A0A8T4GG25</accession>
<keyword evidence="2" id="KW-1185">Reference proteome</keyword>
<comment type="caution">
    <text evidence="1">The sequence shown here is derived from an EMBL/GenBank/DDBJ whole genome shotgun (WGS) entry which is preliminary data.</text>
</comment>
<organism evidence="1 2">
    <name type="scientific">Halorubrum alkaliphilum</name>
    <dbReference type="NCBI Taxonomy" id="261290"/>
    <lineage>
        <taxon>Archaea</taxon>
        <taxon>Methanobacteriati</taxon>
        <taxon>Methanobacteriota</taxon>
        <taxon>Stenosarchaea group</taxon>
        <taxon>Halobacteria</taxon>
        <taxon>Halobacteriales</taxon>
        <taxon>Haloferacaceae</taxon>
        <taxon>Halorubrum</taxon>
    </lineage>
</organism>
<dbReference type="RefSeq" id="WP_209485828.1">
    <property type="nucleotide sequence ID" value="NZ_JAGGKQ010000015.1"/>
</dbReference>
<dbReference type="EMBL" id="JAGGKQ010000015">
    <property type="protein sequence ID" value="MBP1923093.1"/>
    <property type="molecule type" value="Genomic_DNA"/>
</dbReference>